<dbReference type="SMART" id="SM00869">
    <property type="entry name" value="Autotransporter"/>
    <property type="match status" value="1"/>
</dbReference>
<dbReference type="PROSITE" id="PS51892">
    <property type="entry name" value="SUBTILASE"/>
    <property type="match status" value="1"/>
</dbReference>
<dbReference type="PANTHER" id="PTHR43806:SF11">
    <property type="entry name" value="CEREVISIN-RELATED"/>
    <property type="match status" value="1"/>
</dbReference>
<feature type="active site" description="Charge relay system" evidence="6">
    <location>
        <position position="313"/>
    </location>
</feature>
<dbReference type="InterPro" id="IPR000209">
    <property type="entry name" value="Peptidase_S8/S53_dom"/>
</dbReference>
<feature type="compositionally biased region" description="Pro residues" evidence="7">
    <location>
        <begin position="38"/>
        <end position="60"/>
    </location>
</feature>
<dbReference type="NCBIfam" id="TIGR02601">
    <property type="entry name" value="autotrns_rpt"/>
    <property type="match status" value="1"/>
</dbReference>
<gene>
    <name evidence="10" type="ORF">RDV84_22270</name>
</gene>
<dbReference type="InterPro" id="IPR050131">
    <property type="entry name" value="Peptidase_S8_subtilisin-like"/>
</dbReference>
<dbReference type="PROSITE" id="PS51257">
    <property type="entry name" value="PROKAR_LIPOPROTEIN"/>
    <property type="match status" value="1"/>
</dbReference>
<evidence type="ECO:0000256" key="2">
    <source>
        <dbReference type="ARBA" id="ARBA00022670"/>
    </source>
</evidence>
<evidence type="ECO:0000256" key="7">
    <source>
        <dbReference type="SAM" id="MobiDB-lite"/>
    </source>
</evidence>
<dbReference type="InterPro" id="IPR023827">
    <property type="entry name" value="Peptidase_S8_Asp-AS"/>
</dbReference>
<dbReference type="PROSITE" id="PS51208">
    <property type="entry name" value="AUTOTRANSPORTER"/>
    <property type="match status" value="1"/>
</dbReference>
<dbReference type="Gene3D" id="2.40.128.130">
    <property type="entry name" value="Autotransporter beta-domain"/>
    <property type="match status" value="1"/>
</dbReference>
<dbReference type="PROSITE" id="PS00136">
    <property type="entry name" value="SUBTILASE_ASP"/>
    <property type="match status" value="1"/>
</dbReference>
<dbReference type="PRINTS" id="PR00723">
    <property type="entry name" value="SUBTILISIN"/>
</dbReference>
<reference evidence="10 11" key="1">
    <citation type="submission" date="2023-08" db="EMBL/GenBank/DDBJ databases">
        <title>The whole genome sequence of Lysobacter yananisis.</title>
        <authorList>
            <person name="Sun H."/>
        </authorList>
    </citation>
    <scope>NUCLEOTIDE SEQUENCE [LARGE SCALE GENOMIC DNA]</scope>
    <source>
        <strain evidence="10 11">SNNU513</strain>
    </source>
</reference>
<protein>
    <submittedName>
        <fullName evidence="10">S8 family serine peptidase</fullName>
    </submittedName>
</protein>
<dbReference type="PANTHER" id="PTHR43806">
    <property type="entry name" value="PEPTIDASE S8"/>
    <property type="match status" value="1"/>
</dbReference>
<evidence type="ECO:0000259" key="9">
    <source>
        <dbReference type="PROSITE" id="PS51208"/>
    </source>
</evidence>
<keyword evidence="2 6" id="KW-0645">Protease</keyword>
<sequence length="935" mass="96948">MKRFEPAMRRNTQWALCALAVAVLSACGGGGGGGNVREPPPSTPTTPPPTTPPSTPPPPIGAHLDLTNARSAQALGLTGQGVRIGVVDSGVRRDHPALNGRVGPMLVYTDPRSNNHRVDDVLGHGTYVSQIIAGTAVGAWPGGIAPGANIVSARILADTRPSDDGSGQGNEARDNGGLDIVSRDLMNAGVRIMNNSWGGLYWTGDNVTRSFIAAYQPFIDNGGLVVFATGNESKPQPSDNASLPSQGAGAHVLERGWIAAAALDTLNPTRLASYSNACGIAMNYCLVAPGDVQATGVNDAVGNPSYWVVRGTSFAAPQVSGAAALVWQAFPYFNNDLVRQALLGNAKDLGAPGVDPVFGQGLLDVGAAVRGLHRLDFGDVRVAFDGTSTWSNPLTGAGGLSKDGSGTLRLDSSSAHTYTGATEVAGGTLRLNDGGSLASPVTVRAGATFAGGSGAKIANRVDNQGALRVEGAGLRIDGDYAQAAAGQLQFFVGSKLDVGGAATLAGDARVLGQLPGYVRSSREVFLNAGSINGQFASLSTAPGVFLTATLGYSGTQAWLDISALSIAATAQSLGMGAADVATATRVDGALDGLDGGARVTAPGGPQAFSAAAGALQRSATAQAARRSLASLSGELHGADAAFALMAIEANRRALESRLDAQFLDNARSGAWSGRLDAQRAMAGRLDLDARGWIVGHDQRVGPWNLGAALSQTDGVAYSGERRDRERNRQTEGQLYAAFNRGDAYVLGRAAFGRMSRDLQREVQLGEMRFGTGADYAERYLNLGVQAGQRLRVGGGALTPYVGAQALRLDRSGFEEAGAAGFGLSAGDSRLGATQLLAGARLERQWRLGSAQLSLSGRAEWQRTLAQSGRYIDARFTGIEAWSPILADPFAREAGVLGLSFSARFARGGAFALDFDNRYEFGRQYPRAFASWSLPF</sequence>
<dbReference type="InterPro" id="IPR013425">
    <property type="entry name" value="Autotrns_rpt"/>
</dbReference>
<evidence type="ECO:0000313" key="10">
    <source>
        <dbReference type="EMBL" id="WMT02659.1"/>
    </source>
</evidence>
<feature type="region of interest" description="Disordered" evidence="7">
    <location>
        <begin position="32"/>
        <end position="60"/>
    </location>
</feature>
<dbReference type="Proteomes" id="UP001229313">
    <property type="component" value="Chromosome"/>
</dbReference>
<dbReference type="SUPFAM" id="SSF103515">
    <property type="entry name" value="Autotransporter"/>
    <property type="match status" value="1"/>
</dbReference>
<dbReference type="InterPro" id="IPR034061">
    <property type="entry name" value="Peptidases_S8_Autotransporter"/>
</dbReference>
<dbReference type="PROSITE" id="PS00138">
    <property type="entry name" value="SUBTILASE_SER"/>
    <property type="match status" value="1"/>
</dbReference>
<proteinExistence type="inferred from homology"/>
<comment type="similarity">
    <text evidence="1 6">Belongs to the peptidase S8 family.</text>
</comment>
<keyword evidence="5 6" id="KW-0720">Serine protease</keyword>
<evidence type="ECO:0000256" key="1">
    <source>
        <dbReference type="ARBA" id="ARBA00011073"/>
    </source>
</evidence>
<keyword evidence="11" id="KW-1185">Reference proteome</keyword>
<feature type="chain" id="PRO_5046330724" evidence="8">
    <location>
        <begin position="29"/>
        <end position="935"/>
    </location>
</feature>
<evidence type="ECO:0000256" key="6">
    <source>
        <dbReference type="PROSITE-ProRule" id="PRU01240"/>
    </source>
</evidence>
<dbReference type="Pfam" id="PF03797">
    <property type="entry name" value="Autotransporter"/>
    <property type="match status" value="1"/>
</dbReference>
<dbReference type="CDD" id="cd04848">
    <property type="entry name" value="Peptidases_S8_Autotransporter_serine_protease_like"/>
    <property type="match status" value="1"/>
</dbReference>
<dbReference type="SUPFAM" id="SSF52743">
    <property type="entry name" value="Subtilisin-like"/>
    <property type="match status" value="1"/>
</dbReference>
<dbReference type="InterPro" id="IPR036709">
    <property type="entry name" value="Autotransporte_beta_dom_sf"/>
</dbReference>
<evidence type="ECO:0000256" key="3">
    <source>
        <dbReference type="ARBA" id="ARBA00022729"/>
    </source>
</evidence>
<evidence type="ECO:0000256" key="5">
    <source>
        <dbReference type="ARBA" id="ARBA00022825"/>
    </source>
</evidence>
<accession>A0ABY9P6M3</accession>
<dbReference type="InterPro" id="IPR015500">
    <property type="entry name" value="Peptidase_S8_subtilisin-rel"/>
</dbReference>
<dbReference type="EMBL" id="CP133568">
    <property type="protein sequence ID" value="WMT02659.1"/>
    <property type="molecule type" value="Genomic_DNA"/>
</dbReference>
<dbReference type="RefSeq" id="WP_309151639.1">
    <property type="nucleotide sequence ID" value="NZ_CP133568.1"/>
</dbReference>
<evidence type="ECO:0000313" key="11">
    <source>
        <dbReference type="Proteomes" id="UP001229313"/>
    </source>
</evidence>
<dbReference type="InterPro" id="IPR023828">
    <property type="entry name" value="Peptidase_S8_Ser-AS"/>
</dbReference>
<keyword evidence="4 6" id="KW-0378">Hydrolase</keyword>
<dbReference type="InterPro" id="IPR005546">
    <property type="entry name" value="Autotransporte_beta"/>
</dbReference>
<dbReference type="Gene3D" id="3.40.50.200">
    <property type="entry name" value="Peptidase S8/S53 domain"/>
    <property type="match status" value="1"/>
</dbReference>
<evidence type="ECO:0000256" key="4">
    <source>
        <dbReference type="ARBA" id="ARBA00022801"/>
    </source>
</evidence>
<name>A0ABY9P6M3_9GAMM</name>
<feature type="active site" description="Charge relay system" evidence="6">
    <location>
        <position position="88"/>
    </location>
</feature>
<keyword evidence="3 8" id="KW-0732">Signal</keyword>
<dbReference type="Pfam" id="PF12951">
    <property type="entry name" value="PATR"/>
    <property type="match status" value="1"/>
</dbReference>
<feature type="domain" description="Autotransporter" evidence="9">
    <location>
        <begin position="663"/>
        <end position="935"/>
    </location>
</feature>
<evidence type="ECO:0000256" key="8">
    <source>
        <dbReference type="SAM" id="SignalP"/>
    </source>
</evidence>
<feature type="signal peptide" evidence="8">
    <location>
        <begin position="1"/>
        <end position="28"/>
    </location>
</feature>
<feature type="active site" description="Charge relay system" evidence="6">
    <location>
        <position position="124"/>
    </location>
</feature>
<organism evidence="10 11">
    <name type="scientific">Lysobacter yananisis</name>
    <dbReference type="NCBI Taxonomy" id="1003114"/>
    <lineage>
        <taxon>Bacteria</taxon>
        <taxon>Pseudomonadati</taxon>
        <taxon>Pseudomonadota</taxon>
        <taxon>Gammaproteobacteria</taxon>
        <taxon>Lysobacterales</taxon>
        <taxon>Lysobacteraceae</taxon>
        <taxon>Lysobacter</taxon>
    </lineage>
</organism>
<dbReference type="Pfam" id="PF00082">
    <property type="entry name" value="Peptidase_S8"/>
    <property type="match status" value="1"/>
</dbReference>
<dbReference type="InterPro" id="IPR036852">
    <property type="entry name" value="Peptidase_S8/S53_dom_sf"/>
</dbReference>